<keyword evidence="3" id="KW-1185">Reference proteome</keyword>
<dbReference type="STRING" id="1763538.LPB68_00430"/>
<dbReference type="InterPro" id="IPR029068">
    <property type="entry name" value="Glyas_Bleomycin-R_OHBP_Dase"/>
</dbReference>
<dbReference type="Pfam" id="PF00903">
    <property type="entry name" value="Glyoxalase"/>
    <property type="match status" value="1"/>
</dbReference>
<dbReference type="EMBL" id="LSFN01000005">
    <property type="protein sequence ID" value="OAB76416.1"/>
    <property type="molecule type" value="Genomic_DNA"/>
</dbReference>
<feature type="domain" description="VOC" evidence="1">
    <location>
        <begin position="15"/>
        <end position="147"/>
    </location>
</feature>
<evidence type="ECO:0000259" key="1">
    <source>
        <dbReference type="PROSITE" id="PS51819"/>
    </source>
</evidence>
<dbReference type="PROSITE" id="PS51819">
    <property type="entry name" value="VOC"/>
    <property type="match status" value="1"/>
</dbReference>
<dbReference type="AlphaFoldDB" id="A0A167FCQ2"/>
<accession>A0A167FCQ2</accession>
<dbReference type="OrthoDB" id="194298at2"/>
<dbReference type="SUPFAM" id="SSF54593">
    <property type="entry name" value="Glyoxalase/Bleomycin resistance protein/Dihydroxybiphenyl dioxygenase"/>
    <property type="match status" value="1"/>
</dbReference>
<name>A0A167FCQ2_9BACL</name>
<evidence type="ECO:0000313" key="3">
    <source>
        <dbReference type="Proteomes" id="UP000077134"/>
    </source>
</evidence>
<gene>
    <name evidence="2" type="ORF">PNBC_03105</name>
</gene>
<dbReference type="KEGG" id="pcx:LPB68_00430"/>
<organism evidence="2 3">
    <name type="scientific">Paenibacillus crassostreae</name>
    <dbReference type="NCBI Taxonomy" id="1763538"/>
    <lineage>
        <taxon>Bacteria</taxon>
        <taxon>Bacillati</taxon>
        <taxon>Bacillota</taxon>
        <taxon>Bacilli</taxon>
        <taxon>Bacillales</taxon>
        <taxon>Paenibacillaceae</taxon>
        <taxon>Paenibacillus</taxon>
    </lineage>
</organism>
<sequence length="155" mass="17967">MEINQKAVNNKTEVKLGRTIQVRLVSDLKKSQEYYRDVLGCKVDDWGHAERDEMLFILQQATSQDDVRPNAISQKRPNYPTEWEGPDHGWDSFIHISWEDLDQYVEEVRSKGGIIAIEPFTGAHGKWEFKNALIQDIDGYNFVLGAMRLKNEENI</sequence>
<evidence type="ECO:0000313" key="2">
    <source>
        <dbReference type="EMBL" id="OAB76416.1"/>
    </source>
</evidence>
<dbReference type="RefSeq" id="WP_068655116.1">
    <property type="nucleotide sequence ID" value="NZ_CP017770.1"/>
</dbReference>
<comment type="caution">
    <text evidence="2">The sequence shown here is derived from an EMBL/GenBank/DDBJ whole genome shotgun (WGS) entry which is preliminary data.</text>
</comment>
<dbReference type="InterPro" id="IPR037523">
    <property type="entry name" value="VOC_core"/>
</dbReference>
<dbReference type="Proteomes" id="UP000077134">
    <property type="component" value="Unassembled WGS sequence"/>
</dbReference>
<proteinExistence type="predicted"/>
<dbReference type="InterPro" id="IPR004360">
    <property type="entry name" value="Glyas_Fos-R_dOase_dom"/>
</dbReference>
<dbReference type="Gene3D" id="3.10.180.10">
    <property type="entry name" value="2,3-Dihydroxybiphenyl 1,2-Dioxygenase, domain 1"/>
    <property type="match status" value="1"/>
</dbReference>
<reference evidence="2 3" key="1">
    <citation type="submission" date="2016-02" db="EMBL/GenBank/DDBJ databases">
        <title>Paenibacillus sp. LPB0068, isolated from Crassostrea gigas.</title>
        <authorList>
            <person name="Shin S.-K."/>
            <person name="Yi H."/>
        </authorList>
    </citation>
    <scope>NUCLEOTIDE SEQUENCE [LARGE SCALE GENOMIC DNA]</scope>
    <source>
        <strain evidence="2 3">LPB0068</strain>
    </source>
</reference>
<protein>
    <recommendedName>
        <fullName evidence="1">VOC domain-containing protein</fullName>
    </recommendedName>
</protein>